<comment type="similarity">
    <text evidence="2">Belongs to the monovalent cation:proton antiporter 1 (CPA1) transporter (TC 2.A.36) family.</text>
</comment>
<feature type="transmembrane region" description="Helical" evidence="7">
    <location>
        <begin position="240"/>
        <end position="268"/>
    </location>
</feature>
<feature type="transmembrane region" description="Helical" evidence="7">
    <location>
        <begin position="388"/>
        <end position="410"/>
    </location>
</feature>
<feature type="transmembrane region" description="Helical" evidence="7">
    <location>
        <begin position="487"/>
        <end position="509"/>
    </location>
</feature>
<dbReference type="Gene3D" id="1.20.1530.20">
    <property type="match status" value="2"/>
</dbReference>
<feature type="compositionally biased region" description="Basic and acidic residues" evidence="6">
    <location>
        <begin position="522"/>
        <end position="534"/>
    </location>
</feature>
<feature type="transmembrane region" description="Helical" evidence="7">
    <location>
        <begin position="1021"/>
        <end position="1043"/>
    </location>
</feature>
<reference evidence="9 10" key="1">
    <citation type="submission" date="2024-11" db="EMBL/GenBank/DDBJ databases">
        <title>Adaptive evolution of stress response genes in parasites aligns with host niche diversity.</title>
        <authorList>
            <person name="Hahn C."/>
            <person name="Resl P."/>
        </authorList>
    </citation>
    <scope>NUCLEOTIDE SEQUENCE [LARGE SCALE GENOMIC DNA]</scope>
    <source>
        <strain evidence="9">EGGRZ-B1_66</strain>
        <tissue evidence="9">Body</tissue>
    </source>
</reference>
<keyword evidence="3 7" id="KW-0812">Transmembrane</keyword>
<dbReference type="AlphaFoldDB" id="A0ABD2Q826"/>
<feature type="transmembrane region" description="Helical" evidence="7">
    <location>
        <begin position="921"/>
        <end position="944"/>
    </location>
</feature>
<evidence type="ECO:0000256" key="2">
    <source>
        <dbReference type="ARBA" id="ARBA00007367"/>
    </source>
</evidence>
<protein>
    <submittedName>
        <fullName evidence="9">Sodium/hydrogen exchanger 9B2</fullName>
    </submittedName>
</protein>
<feature type="transmembrane region" description="Helical" evidence="7">
    <location>
        <begin position="416"/>
        <end position="435"/>
    </location>
</feature>
<evidence type="ECO:0000256" key="1">
    <source>
        <dbReference type="ARBA" id="ARBA00004141"/>
    </source>
</evidence>
<evidence type="ECO:0000256" key="6">
    <source>
        <dbReference type="SAM" id="MobiDB-lite"/>
    </source>
</evidence>
<dbReference type="PANTHER" id="PTHR31102">
    <property type="match status" value="1"/>
</dbReference>
<feature type="transmembrane region" description="Helical" evidence="7">
    <location>
        <begin position="950"/>
        <end position="970"/>
    </location>
</feature>
<comment type="subcellular location">
    <subcellularLocation>
        <location evidence="1">Membrane</location>
        <topology evidence="1">Multi-pass membrane protein</topology>
    </subcellularLocation>
</comment>
<dbReference type="GO" id="GO:0016020">
    <property type="term" value="C:membrane"/>
    <property type="evidence" value="ECO:0007669"/>
    <property type="project" value="UniProtKB-SubCell"/>
</dbReference>
<keyword evidence="5 7" id="KW-0472">Membrane</keyword>
<feature type="transmembrane region" description="Helical" evidence="7">
    <location>
        <begin position="680"/>
        <end position="706"/>
    </location>
</feature>
<name>A0ABD2Q826_9PLAT</name>
<sequence length="1072" mass="117029">QTHCDNSLPRAFLYTYEDGSQVIACESETLVAILSLYIVALLFGEVFNLLRLPPLLGTLTAGLFYRFFSGYILEKPFKSYLDFDRKENSPNSTVRIQGKMISLACACVTDSKTSGFIRKIALGAILTRAGLSVDLKKVAANLRMTCILSFLPCTMEGLSIMGFSMAIVGWPASWGALLGFVVAGVSPAIIVPNLLKLDFAGWGSDQGVASTLITASSVDDVIAILGYTVAVALVTSSQAVTAGIIFTILSLIPVGLAIGGAGGLLLWVIPPKHMFSRNGFLIQLSFEMMVFFIIGMEMFGFEGSGPIACMTSAIVAQLGWSLGFPSRISSHTLNETKTKHSFIDKLKGETRLNERRKSYLMEIVENPLHHKETMENQLKTLQKAYQKIWIALEPMMFVLIGFQVDIVGVLKGKTGNLIFVFLLGLLMRFFGTILTATKSGLNWKEKIFLGIAWLPKATVPAALGSEAYRVIMNMNPTEEEKQRADQIVSIAVLAILIAAPLGAFLIPILGPRLLKNTSISVDKDPKKKDHHPETIFEEENESSVNFNDQEMENGSDGSEKIACESESLVAILSLFLIAILFAELFSVFHLPPLLGMITAGLFYRLFTSQVLKKPFTSHFDLDKNETLVENVERLEGKLLYLACASVTNSESSSFIRKLALGAILTRSGLSIDLKKVAANFWMTCILSFLPCITEGLSIMVFALIIVGWPVSWGALLGFVVAGVSPAVIAASLLKLDFEGWGSDKGIASTLITASSVDDVVAILGYTLSVSMVTSIETISVASVFQMLSLIPVGLATGVAGGLLLWIFPPKHMYLHEVFLVLISFEMMTFFIICMEAFRYDSSGPIACLTSAIVAQVGWSLGFPGRLTAPNIPTYRFPLPILTKFKGKSKTSRRPSLIVTDDLENIDEGCKQLVILDKAYELLWTMLEPMMFVLIGYQVDIVAVVKGHTGNLIWVFLLGLMLRFATTLLAATKSGLNWKEKIFLSVAWLPKATVPAALGSEAYAAIMKMNPTQEEKQRAEQILAIAVLSILIAAPIGALFIPILGPRCLQKSKTHMPRFSKSSANEIYEDPIS</sequence>
<gene>
    <name evidence="9" type="primary">SLC9B2_4</name>
    <name evidence="9" type="ORF">Ciccas_005811</name>
</gene>
<evidence type="ECO:0000256" key="4">
    <source>
        <dbReference type="ARBA" id="ARBA00022989"/>
    </source>
</evidence>
<comment type="caution">
    <text evidence="9">The sequence shown here is derived from an EMBL/GenBank/DDBJ whole genome shotgun (WGS) entry which is preliminary data.</text>
</comment>
<feature type="transmembrane region" description="Helical" evidence="7">
    <location>
        <begin position="30"/>
        <end position="49"/>
    </location>
</feature>
<accession>A0ABD2Q826</accession>
<feature type="transmembrane region" description="Helical" evidence="7">
    <location>
        <begin position="787"/>
        <end position="806"/>
    </location>
</feature>
<feature type="region of interest" description="Disordered" evidence="6">
    <location>
        <begin position="522"/>
        <end position="557"/>
    </location>
</feature>
<feature type="domain" description="Cation/H+ exchanger transmembrane" evidence="8">
    <location>
        <begin position="575"/>
        <end position="850"/>
    </location>
</feature>
<evidence type="ECO:0000313" key="10">
    <source>
        <dbReference type="Proteomes" id="UP001626550"/>
    </source>
</evidence>
<keyword evidence="4 7" id="KW-1133">Transmembrane helix</keyword>
<proteinExistence type="inferred from homology"/>
<feature type="transmembrane region" description="Helical" evidence="7">
    <location>
        <begin position="280"/>
        <end position="299"/>
    </location>
</feature>
<feature type="transmembrane region" description="Helical" evidence="7">
    <location>
        <begin position="447"/>
        <end position="467"/>
    </location>
</feature>
<evidence type="ECO:0000313" key="9">
    <source>
        <dbReference type="EMBL" id="KAL3315553.1"/>
    </source>
</evidence>
<dbReference type="Proteomes" id="UP001626550">
    <property type="component" value="Unassembled WGS sequence"/>
</dbReference>
<feature type="transmembrane region" description="Helical" evidence="7">
    <location>
        <begin position="55"/>
        <end position="73"/>
    </location>
</feature>
<feature type="transmembrane region" description="Helical" evidence="7">
    <location>
        <begin position="745"/>
        <end position="767"/>
    </location>
</feature>
<dbReference type="InterPro" id="IPR051843">
    <property type="entry name" value="CPA1_transporter"/>
</dbReference>
<evidence type="ECO:0000256" key="5">
    <source>
        <dbReference type="ARBA" id="ARBA00023136"/>
    </source>
</evidence>
<feature type="non-terminal residue" evidence="9">
    <location>
        <position position="1"/>
    </location>
</feature>
<keyword evidence="10" id="KW-1185">Reference proteome</keyword>
<feature type="domain" description="Cation/H+ exchanger transmembrane" evidence="8">
    <location>
        <begin position="381"/>
        <end position="502"/>
    </location>
</feature>
<feature type="domain" description="Cation/H+ exchanger transmembrane" evidence="8">
    <location>
        <begin position="922"/>
        <end position="1035"/>
    </location>
</feature>
<feature type="transmembrane region" description="Helical" evidence="7">
    <location>
        <begin position="568"/>
        <end position="587"/>
    </location>
</feature>
<feature type="transmembrane region" description="Helical" evidence="7">
    <location>
        <begin position="207"/>
        <end position="234"/>
    </location>
</feature>
<dbReference type="EMBL" id="JBJKFK010000723">
    <property type="protein sequence ID" value="KAL3315553.1"/>
    <property type="molecule type" value="Genomic_DNA"/>
</dbReference>
<dbReference type="InterPro" id="IPR006153">
    <property type="entry name" value="Cation/H_exchanger_TM"/>
</dbReference>
<feature type="transmembrane region" description="Helical" evidence="7">
    <location>
        <begin position="174"/>
        <end position="195"/>
    </location>
</feature>
<organism evidence="9 10">
    <name type="scientific">Cichlidogyrus casuarinus</name>
    <dbReference type="NCBI Taxonomy" id="1844966"/>
    <lineage>
        <taxon>Eukaryota</taxon>
        <taxon>Metazoa</taxon>
        <taxon>Spiralia</taxon>
        <taxon>Lophotrochozoa</taxon>
        <taxon>Platyhelminthes</taxon>
        <taxon>Monogenea</taxon>
        <taxon>Monopisthocotylea</taxon>
        <taxon>Dactylogyridea</taxon>
        <taxon>Ancyrocephalidae</taxon>
        <taxon>Cichlidogyrus</taxon>
    </lineage>
</organism>
<feature type="transmembrane region" description="Helical" evidence="7">
    <location>
        <begin position="712"/>
        <end position="733"/>
    </location>
</feature>
<feature type="transmembrane region" description="Helical" evidence="7">
    <location>
        <begin position="146"/>
        <end position="168"/>
    </location>
</feature>
<dbReference type="InterPro" id="IPR038770">
    <property type="entry name" value="Na+/solute_symporter_sf"/>
</dbReference>
<evidence type="ECO:0000259" key="8">
    <source>
        <dbReference type="Pfam" id="PF00999"/>
    </source>
</evidence>
<feature type="transmembrane region" description="Helical" evidence="7">
    <location>
        <begin position="818"/>
        <end position="837"/>
    </location>
</feature>
<evidence type="ECO:0000256" key="7">
    <source>
        <dbReference type="SAM" id="Phobius"/>
    </source>
</evidence>
<evidence type="ECO:0000256" key="3">
    <source>
        <dbReference type="ARBA" id="ARBA00022692"/>
    </source>
</evidence>
<dbReference type="PANTHER" id="PTHR31102:SF1">
    <property type="entry name" value="CATION_H+ EXCHANGER DOMAIN-CONTAINING PROTEIN"/>
    <property type="match status" value="1"/>
</dbReference>
<dbReference type="Pfam" id="PF00999">
    <property type="entry name" value="Na_H_Exchanger"/>
    <property type="match status" value="3"/>
</dbReference>